<sequence length="256" mass="28164">MEDQIATQPRLLADRIAAALAQDAGEDPLYRRLARAMRLLIAASEMKNNDNLPSERRLAEVTGLSRVTVRKALTALAEEGIIGRRAGARAHVVKDIDQSLSVLIGFTADMRRRGADGRSILLSQDVGLPTPDEVILLGISPTDKVMRLSRVRLAEDEPLAIEHAVVPANAVGDGVIGASLYDRLRQNGFRPFRALQRLRVGLADAEEARQLGVAPGSPIMRIERHAFLENGRPIEVTRSSYRGDRYDFVAEMQIDE</sequence>
<dbReference type="SUPFAM" id="SSF64288">
    <property type="entry name" value="Chorismate lyase-like"/>
    <property type="match status" value="1"/>
</dbReference>
<dbReference type="KEGG" id="kro:BVG79_00144"/>
<dbReference type="InterPro" id="IPR011663">
    <property type="entry name" value="UTRA"/>
</dbReference>
<evidence type="ECO:0000256" key="1">
    <source>
        <dbReference type="ARBA" id="ARBA00023015"/>
    </source>
</evidence>
<dbReference type="InterPro" id="IPR000524">
    <property type="entry name" value="Tscrpt_reg_HTH_GntR"/>
</dbReference>
<dbReference type="Pfam" id="PF07702">
    <property type="entry name" value="UTRA"/>
    <property type="match status" value="1"/>
</dbReference>
<dbReference type="SMART" id="SM00345">
    <property type="entry name" value="HTH_GNTR"/>
    <property type="match status" value="1"/>
</dbReference>
<dbReference type="RefSeq" id="WP_236951381.1">
    <property type="nucleotide sequence ID" value="NZ_CP019937.1"/>
</dbReference>
<dbReference type="InterPro" id="IPR036388">
    <property type="entry name" value="WH-like_DNA-bd_sf"/>
</dbReference>
<dbReference type="Gene3D" id="3.40.1410.10">
    <property type="entry name" value="Chorismate lyase-like"/>
    <property type="match status" value="1"/>
</dbReference>
<dbReference type="SUPFAM" id="SSF46785">
    <property type="entry name" value="Winged helix' DNA-binding domain"/>
    <property type="match status" value="1"/>
</dbReference>
<organism evidence="5 6">
    <name type="scientific">Ketogulonicigenium robustum</name>
    <dbReference type="NCBI Taxonomy" id="92947"/>
    <lineage>
        <taxon>Bacteria</taxon>
        <taxon>Pseudomonadati</taxon>
        <taxon>Pseudomonadota</taxon>
        <taxon>Alphaproteobacteria</taxon>
        <taxon>Rhodobacterales</taxon>
        <taxon>Roseobacteraceae</taxon>
        <taxon>Ketogulonicigenium</taxon>
    </lineage>
</organism>
<dbReference type="CDD" id="cd07377">
    <property type="entry name" value="WHTH_GntR"/>
    <property type="match status" value="1"/>
</dbReference>
<dbReference type="Pfam" id="PF00392">
    <property type="entry name" value="GntR"/>
    <property type="match status" value="1"/>
</dbReference>
<keyword evidence="1" id="KW-0805">Transcription regulation</keyword>
<dbReference type="Gene3D" id="1.10.10.10">
    <property type="entry name" value="Winged helix-like DNA-binding domain superfamily/Winged helix DNA-binding domain"/>
    <property type="match status" value="1"/>
</dbReference>
<dbReference type="InterPro" id="IPR028978">
    <property type="entry name" value="Chorismate_lyase_/UTRA_dom_sf"/>
</dbReference>
<dbReference type="GO" id="GO:0003700">
    <property type="term" value="F:DNA-binding transcription factor activity"/>
    <property type="evidence" value="ECO:0007669"/>
    <property type="project" value="InterPro"/>
</dbReference>
<dbReference type="PRINTS" id="PR00035">
    <property type="entry name" value="HTHGNTR"/>
</dbReference>
<accession>A0A1W6NWC4</accession>
<gene>
    <name evidence="5" type="ORF">BVG79_00144</name>
</gene>
<name>A0A1W6NWC4_9RHOB</name>
<dbReference type="PROSITE" id="PS50949">
    <property type="entry name" value="HTH_GNTR"/>
    <property type="match status" value="1"/>
</dbReference>
<keyword evidence="6" id="KW-1185">Reference proteome</keyword>
<keyword evidence="2" id="KW-0238">DNA-binding</keyword>
<dbReference type="GO" id="GO:0003677">
    <property type="term" value="F:DNA binding"/>
    <property type="evidence" value="ECO:0007669"/>
    <property type="project" value="UniProtKB-KW"/>
</dbReference>
<dbReference type="STRING" id="92947.BVG79_00144"/>
<evidence type="ECO:0000313" key="5">
    <source>
        <dbReference type="EMBL" id="ARO13504.1"/>
    </source>
</evidence>
<dbReference type="AlphaFoldDB" id="A0A1W6NWC4"/>
<dbReference type="GO" id="GO:0045892">
    <property type="term" value="P:negative regulation of DNA-templated transcription"/>
    <property type="evidence" value="ECO:0007669"/>
    <property type="project" value="TreeGrafter"/>
</dbReference>
<keyword evidence="3" id="KW-0804">Transcription</keyword>
<dbReference type="InterPro" id="IPR036390">
    <property type="entry name" value="WH_DNA-bd_sf"/>
</dbReference>
<dbReference type="SMART" id="SM00866">
    <property type="entry name" value="UTRA"/>
    <property type="match status" value="1"/>
</dbReference>
<dbReference type="Proteomes" id="UP000242447">
    <property type="component" value="Chromosome"/>
</dbReference>
<dbReference type="EMBL" id="CP019937">
    <property type="protein sequence ID" value="ARO13504.1"/>
    <property type="molecule type" value="Genomic_DNA"/>
</dbReference>
<dbReference type="PANTHER" id="PTHR44846:SF1">
    <property type="entry name" value="MANNOSYL-D-GLYCERATE TRANSPORT_METABOLISM SYSTEM REPRESSOR MNGR-RELATED"/>
    <property type="match status" value="1"/>
</dbReference>
<proteinExistence type="predicted"/>
<evidence type="ECO:0000256" key="2">
    <source>
        <dbReference type="ARBA" id="ARBA00023125"/>
    </source>
</evidence>
<protein>
    <submittedName>
        <fullName evidence="5">GntR family transcriptional regulator</fullName>
    </submittedName>
</protein>
<dbReference type="InterPro" id="IPR050679">
    <property type="entry name" value="Bact_HTH_transcr_reg"/>
</dbReference>
<feature type="domain" description="HTH gntR-type" evidence="4">
    <location>
        <begin position="27"/>
        <end position="96"/>
    </location>
</feature>
<evidence type="ECO:0000313" key="6">
    <source>
        <dbReference type="Proteomes" id="UP000242447"/>
    </source>
</evidence>
<reference evidence="5 6" key="1">
    <citation type="submission" date="2017-02" db="EMBL/GenBank/DDBJ databases">
        <title>Ketogulonicigenium robustum SPU B003 Genome sequencing and assembly.</title>
        <authorList>
            <person name="Li Y."/>
            <person name="Liu L."/>
            <person name="Wang C."/>
            <person name="Zhang M."/>
            <person name="Zhang T."/>
            <person name="Zhang Y."/>
        </authorList>
    </citation>
    <scope>NUCLEOTIDE SEQUENCE [LARGE SCALE GENOMIC DNA]</scope>
    <source>
        <strain evidence="5 6">SPU_B003</strain>
    </source>
</reference>
<evidence type="ECO:0000256" key="3">
    <source>
        <dbReference type="ARBA" id="ARBA00023163"/>
    </source>
</evidence>
<evidence type="ECO:0000259" key="4">
    <source>
        <dbReference type="PROSITE" id="PS50949"/>
    </source>
</evidence>
<dbReference type="PANTHER" id="PTHR44846">
    <property type="entry name" value="MANNOSYL-D-GLYCERATE TRANSPORT/METABOLISM SYSTEM REPRESSOR MNGR-RELATED"/>
    <property type="match status" value="1"/>
</dbReference>